<reference evidence="2" key="1">
    <citation type="submission" date="2020-05" db="EMBL/GenBank/DDBJ databases">
        <title>Phylogenomic resolution of chytrid fungi.</title>
        <authorList>
            <person name="Stajich J.E."/>
            <person name="Amses K."/>
            <person name="Simmons R."/>
            <person name="Seto K."/>
            <person name="Myers J."/>
            <person name="Bonds A."/>
            <person name="Quandt C.A."/>
            <person name="Barry K."/>
            <person name="Liu P."/>
            <person name="Grigoriev I."/>
            <person name="Longcore J.E."/>
            <person name="James T.Y."/>
        </authorList>
    </citation>
    <scope>NUCLEOTIDE SEQUENCE</scope>
    <source>
        <strain evidence="2">JEL0318</strain>
    </source>
</reference>
<feature type="compositionally biased region" description="Basic and acidic residues" evidence="1">
    <location>
        <begin position="31"/>
        <end position="40"/>
    </location>
</feature>
<evidence type="ECO:0000256" key="1">
    <source>
        <dbReference type="SAM" id="MobiDB-lite"/>
    </source>
</evidence>
<dbReference type="EMBL" id="JADGJD010000051">
    <property type="protein sequence ID" value="KAJ3055971.1"/>
    <property type="molecule type" value="Genomic_DNA"/>
</dbReference>
<feature type="compositionally biased region" description="Polar residues" evidence="1">
    <location>
        <begin position="18"/>
        <end position="30"/>
    </location>
</feature>
<name>A0AAD5X996_9FUNG</name>
<dbReference type="AlphaFoldDB" id="A0AAD5X996"/>
<feature type="region of interest" description="Disordered" evidence="1">
    <location>
        <begin position="1"/>
        <end position="43"/>
    </location>
</feature>
<evidence type="ECO:0000313" key="3">
    <source>
        <dbReference type="Proteomes" id="UP001212841"/>
    </source>
</evidence>
<sequence length="81" mass="9048">MGVVTPSHQHLHHVEDPSPQSQIGSTSATVDSREQDEMRPRNPIQEVVEVAVEEVEPRVSPQKTELDWRNFFGDAPEFGAA</sequence>
<keyword evidence="3" id="KW-1185">Reference proteome</keyword>
<gene>
    <name evidence="2" type="ORF">HK097_008580</name>
</gene>
<organism evidence="2 3">
    <name type="scientific">Rhizophlyctis rosea</name>
    <dbReference type="NCBI Taxonomy" id="64517"/>
    <lineage>
        <taxon>Eukaryota</taxon>
        <taxon>Fungi</taxon>
        <taxon>Fungi incertae sedis</taxon>
        <taxon>Chytridiomycota</taxon>
        <taxon>Chytridiomycota incertae sedis</taxon>
        <taxon>Chytridiomycetes</taxon>
        <taxon>Rhizophlyctidales</taxon>
        <taxon>Rhizophlyctidaceae</taxon>
        <taxon>Rhizophlyctis</taxon>
    </lineage>
</organism>
<dbReference type="Proteomes" id="UP001212841">
    <property type="component" value="Unassembled WGS sequence"/>
</dbReference>
<protein>
    <submittedName>
        <fullName evidence="2">Uncharacterized protein</fullName>
    </submittedName>
</protein>
<evidence type="ECO:0000313" key="2">
    <source>
        <dbReference type="EMBL" id="KAJ3055971.1"/>
    </source>
</evidence>
<accession>A0AAD5X996</accession>
<comment type="caution">
    <text evidence="2">The sequence shown here is derived from an EMBL/GenBank/DDBJ whole genome shotgun (WGS) entry which is preliminary data.</text>
</comment>
<proteinExistence type="predicted"/>